<dbReference type="AlphaFoldDB" id="A0A1X7U558"/>
<accession>A0A1X7U558</accession>
<protein>
    <submittedName>
        <fullName evidence="1">Uncharacterized protein</fullName>
    </submittedName>
</protein>
<proteinExistence type="predicted"/>
<organism evidence="1">
    <name type="scientific">Amphimedon queenslandica</name>
    <name type="common">Sponge</name>
    <dbReference type="NCBI Taxonomy" id="400682"/>
    <lineage>
        <taxon>Eukaryota</taxon>
        <taxon>Metazoa</taxon>
        <taxon>Porifera</taxon>
        <taxon>Demospongiae</taxon>
        <taxon>Heteroscleromorpha</taxon>
        <taxon>Haplosclerida</taxon>
        <taxon>Niphatidae</taxon>
        <taxon>Amphimedon</taxon>
    </lineage>
</organism>
<evidence type="ECO:0000313" key="1">
    <source>
        <dbReference type="EnsemblMetazoa" id="Aqu2.1.23052_001"/>
    </source>
</evidence>
<name>A0A1X7U558_AMPQE</name>
<sequence>RLDQYLGNRSKTTCFMSFSSFSGKAGISLQPMTVHFFKTSS</sequence>
<dbReference type="EnsemblMetazoa" id="Aqu2.1.23052_001">
    <property type="protein sequence ID" value="Aqu2.1.23052_001"/>
    <property type="gene ID" value="Aqu2.1.23052"/>
</dbReference>
<dbReference type="InParanoid" id="A0A1X7U558"/>
<reference evidence="1" key="1">
    <citation type="submission" date="2017-05" db="UniProtKB">
        <authorList>
            <consortium name="EnsemblMetazoa"/>
        </authorList>
    </citation>
    <scope>IDENTIFICATION</scope>
</reference>